<sequence length="232" mass="25595">MKKIKLKARLAGISYLLIIVCGIFSHMVVRASLIVKNDAAQTAQNIIENETLFKLSILSDFIMILSYLMLGVLFYTLFKQTNGLVSKILISLNVVGASMMAINMLNQQAALLILDGSEYLSAFDLSQLEALSFFFMKLHSYGYQFAAISYGVWLFPMGYLIIKSNLMPKTIGYFLIIGSIGYTIVFIGTILGAAVPSDITIPADIGEFSLCIFLLIKGVKKIDIDTKEKSAL</sequence>
<keyword evidence="1" id="KW-1133">Transmembrane helix</keyword>
<feature type="transmembrane region" description="Helical" evidence="1">
    <location>
        <begin position="141"/>
        <end position="162"/>
    </location>
</feature>
<comment type="caution">
    <text evidence="2">The sequence shown here is derived from an EMBL/GenBank/DDBJ whole genome shotgun (WGS) entry which is preliminary data.</text>
</comment>
<evidence type="ECO:0000256" key="1">
    <source>
        <dbReference type="SAM" id="Phobius"/>
    </source>
</evidence>
<feature type="transmembrane region" description="Helical" evidence="1">
    <location>
        <begin position="55"/>
        <end position="77"/>
    </location>
</feature>
<keyword evidence="1" id="KW-0472">Membrane</keyword>
<feature type="transmembrane region" description="Helical" evidence="1">
    <location>
        <begin position="174"/>
        <end position="195"/>
    </location>
</feature>
<name>A0ABT6NE30_9FIRM</name>
<dbReference type="InterPro" id="IPR025495">
    <property type="entry name" value="DUF4386"/>
</dbReference>
<protein>
    <submittedName>
        <fullName evidence="2">DUF4386 domain-containing protein</fullName>
    </submittedName>
</protein>
<gene>
    <name evidence="2" type="ORF">QE109_10930</name>
</gene>
<proteinExistence type="predicted"/>
<dbReference type="Proteomes" id="UP001158045">
    <property type="component" value="Unassembled WGS sequence"/>
</dbReference>
<dbReference type="Pfam" id="PF14329">
    <property type="entry name" value="DUF4386"/>
    <property type="match status" value="1"/>
</dbReference>
<evidence type="ECO:0000313" key="3">
    <source>
        <dbReference type="Proteomes" id="UP001158045"/>
    </source>
</evidence>
<accession>A0ABT6NE30</accession>
<reference evidence="2 3" key="1">
    <citation type="submission" date="2023-04" db="EMBL/GenBank/DDBJ databases">
        <title>Fusibacter bizertensis strain WBS, isolated from littoral bottom sediments of the Arctic seas - biochemical and genomic analysis.</title>
        <authorList>
            <person name="Brioukhanov A.L."/>
        </authorList>
    </citation>
    <scope>NUCLEOTIDE SEQUENCE [LARGE SCALE GENOMIC DNA]</scope>
    <source>
        <strain evidence="2 3">WBS</strain>
    </source>
</reference>
<dbReference type="EMBL" id="JARYZI010000006">
    <property type="protein sequence ID" value="MDH8678665.1"/>
    <property type="molecule type" value="Genomic_DNA"/>
</dbReference>
<dbReference type="RefSeq" id="WP_281094515.1">
    <property type="nucleotide sequence ID" value="NZ_JARYZI010000006.1"/>
</dbReference>
<keyword evidence="3" id="KW-1185">Reference proteome</keyword>
<feature type="transmembrane region" description="Helical" evidence="1">
    <location>
        <begin position="12"/>
        <end position="35"/>
    </location>
</feature>
<keyword evidence="1" id="KW-0812">Transmembrane</keyword>
<organism evidence="2 3">
    <name type="scientific">Fusibacter bizertensis</name>
    <dbReference type="NCBI Taxonomy" id="1488331"/>
    <lineage>
        <taxon>Bacteria</taxon>
        <taxon>Bacillati</taxon>
        <taxon>Bacillota</taxon>
        <taxon>Clostridia</taxon>
        <taxon>Eubacteriales</taxon>
        <taxon>Eubacteriales Family XII. Incertae Sedis</taxon>
        <taxon>Fusibacter</taxon>
    </lineage>
</organism>
<feature type="transmembrane region" description="Helical" evidence="1">
    <location>
        <begin position="84"/>
        <end position="105"/>
    </location>
</feature>
<evidence type="ECO:0000313" key="2">
    <source>
        <dbReference type="EMBL" id="MDH8678665.1"/>
    </source>
</evidence>